<sequence>MRKFGHELKLEGDINLSPYREKWIRDHTDEDTKEWLEKDARLFLHQSSSTPCLDVLNSCGGIYLEDLQGRRIMDFHGNNVHQVGFANPYVIDAIKSQLDILPFCTRRYTNIKIIELAEKLAQIAPGTLNKVLFAPGATSAVGIALKLARIATGKFKVVSMWDSFHGASLDAISVGGESTFSKGIGPLLPGVEHVLPVNNYRCILGECGRCGLKCVKYLENVLEKIGDVGAVILETIRNTDVQLPPADYFQEIRKLCDRHGALLILDETAISLGRTGRMFAFEHYDIVPDMVVIGKGLGGGILPMAALIAKEELDVAQRFSIGHYTHEKSPVGAAAALATIEFIQKENLLVHCNKMSGYMYRRLENLMKKHALIGDVRGMGLLFALEMVKDRNTKEPAREETEKIMYSCLEKGLSFKVSYGNIIVWSPPLIIRQEEIDLAIEILDNAIGKVNG</sequence>
<accession>A0A3G1KSI0</accession>
<keyword evidence="5" id="KW-1185">Reference proteome</keyword>
<dbReference type="Proteomes" id="UP000323521">
    <property type="component" value="Chromosome"/>
</dbReference>
<organism evidence="4 5">
    <name type="scientific">Formimonas warabiya</name>
    <dbReference type="NCBI Taxonomy" id="1761012"/>
    <lineage>
        <taxon>Bacteria</taxon>
        <taxon>Bacillati</taxon>
        <taxon>Bacillota</taxon>
        <taxon>Clostridia</taxon>
        <taxon>Eubacteriales</taxon>
        <taxon>Peptococcaceae</taxon>
        <taxon>Candidatus Formimonas</taxon>
    </lineage>
</organism>
<dbReference type="EMBL" id="CP017634">
    <property type="protein sequence ID" value="ATW25418.1"/>
    <property type="molecule type" value="Genomic_DNA"/>
</dbReference>
<dbReference type="Gene3D" id="3.90.1150.10">
    <property type="entry name" value="Aspartate Aminotransferase, domain 1"/>
    <property type="match status" value="1"/>
</dbReference>
<dbReference type="InterPro" id="IPR015424">
    <property type="entry name" value="PyrdxlP-dep_Trfase"/>
</dbReference>
<dbReference type="InterPro" id="IPR015421">
    <property type="entry name" value="PyrdxlP-dep_Trfase_major"/>
</dbReference>
<proteinExistence type="inferred from homology"/>
<dbReference type="PIRSF" id="PIRSF000521">
    <property type="entry name" value="Transaminase_4ab_Lys_Orn"/>
    <property type="match status" value="1"/>
</dbReference>
<keyword evidence="4" id="KW-0808">Transferase</keyword>
<dbReference type="RefSeq" id="WP_148134674.1">
    <property type="nucleotide sequence ID" value="NZ_CP017634.1"/>
</dbReference>
<dbReference type="Gene3D" id="3.40.640.10">
    <property type="entry name" value="Type I PLP-dependent aspartate aminotransferase-like (Major domain)"/>
    <property type="match status" value="1"/>
</dbReference>
<evidence type="ECO:0000313" key="4">
    <source>
        <dbReference type="EMBL" id="ATW25418.1"/>
    </source>
</evidence>
<dbReference type="CDD" id="cd00610">
    <property type="entry name" value="OAT_like"/>
    <property type="match status" value="1"/>
</dbReference>
<reference evidence="4 5" key="1">
    <citation type="submission" date="2016-10" db="EMBL/GenBank/DDBJ databases">
        <title>Complete Genome Sequence of Peptococcaceae strain DCMF.</title>
        <authorList>
            <person name="Edwards R.J."/>
            <person name="Holland S.I."/>
            <person name="Deshpande N.P."/>
            <person name="Wong Y.K."/>
            <person name="Ertan H."/>
            <person name="Manefield M."/>
            <person name="Russell T.L."/>
            <person name="Lee M.J."/>
        </authorList>
    </citation>
    <scope>NUCLEOTIDE SEQUENCE [LARGE SCALE GENOMIC DNA]</scope>
    <source>
        <strain evidence="4 5">DCMF</strain>
    </source>
</reference>
<dbReference type="KEGG" id="fwa:DCMF_12115"/>
<dbReference type="OrthoDB" id="9807885at2"/>
<keyword evidence="2 3" id="KW-0663">Pyridoxal phosphate</keyword>
<evidence type="ECO:0000256" key="3">
    <source>
        <dbReference type="RuleBase" id="RU003560"/>
    </source>
</evidence>
<dbReference type="AlphaFoldDB" id="A0A3G1KSI0"/>
<dbReference type="PANTHER" id="PTHR43094:SF1">
    <property type="entry name" value="AMINOTRANSFERASE CLASS-III"/>
    <property type="match status" value="1"/>
</dbReference>
<dbReference type="InterPro" id="IPR005814">
    <property type="entry name" value="Aminotrans_3"/>
</dbReference>
<dbReference type="Pfam" id="PF00202">
    <property type="entry name" value="Aminotran_3"/>
    <property type="match status" value="1"/>
</dbReference>
<comment type="similarity">
    <text evidence="1 3">Belongs to the class-III pyridoxal-phosphate-dependent aminotransferase family.</text>
</comment>
<dbReference type="NCBIfam" id="NF004755">
    <property type="entry name" value="PRK06082.1"/>
    <property type="match status" value="1"/>
</dbReference>
<evidence type="ECO:0000256" key="1">
    <source>
        <dbReference type="ARBA" id="ARBA00008954"/>
    </source>
</evidence>
<evidence type="ECO:0000313" key="5">
    <source>
        <dbReference type="Proteomes" id="UP000323521"/>
    </source>
</evidence>
<name>A0A3G1KSI0_FORW1</name>
<dbReference type="GO" id="GO:0008483">
    <property type="term" value="F:transaminase activity"/>
    <property type="evidence" value="ECO:0007669"/>
    <property type="project" value="UniProtKB-KW"/>
</dbReference>
<evidence type="ECO:0000256" key="2">
    <source>
        <dbReference type="ARBA" id="ARBA00022898"/>
    </source>
</evidence>
<gene>
    <name evidence="4" type="ORF">DCMF_12115</name>
</gene>
<protein>
    <submittedName>
        <fullName evidence="4">Aspartate aminotransferase family protein</fullName>
    </submittedName>
</protein>
<keyword evidence="4" id="KW-0032">Aminotransferase</keyword>
<dbReference type="PANTHER" id="PTHR43094">
    <property type="entry name" value="AMINOTRANSFERASE"/>
    <property type="match status" value="1"/>
</dbReference>
<dbReference type="InterPro" id="IPR015422">
    <property type="entry name" value="PyrdxlP-dep_Trfase_small"/>
</dbReference>
<dbReference type="SUPFAM" id="SSF53383">
    <property type="entry name" value="PLP-dependent transferases"/>
    <property type="match status" value="1"/>
</dbReference>
<dbReference type="GO" id="GO:0030170">
    <property type="term" value="F:pyridoxal phosphate binding"/>
    <property type="evidence" value="ECO:0007669"/>
    <property type="project" value="InterPro"/>
</dbReference>